<comment type="caution">
    <text evidence="8">The sequence shown here is derived from an EMBL/GenBank/DDBJ whole genome shotgun (WGS) entry which is preliminary data.</text>
</comment>
<feature type="domain" description="Glucan biosynthesis periplasmic MdoG C-terminal" evidence="7">
    <location>
        <begin position="40"/>
        <end position="531"/>
    </location>
</feature>
<gene>
    <name evidence="8" type="ORF">CEJ42_16865</name>
</gene>
<name>A0A246WN22_9BURK</name>
<feature type="chain" id="PRO_5012038069" evidence="6">
    <location>
        <begin position="29"/>
        <end position="540"/>
    </location>
</feature>
<comment type="pathway">
    <text evidence="2">Glycan metabolism; osmoregulated periplasmic glucan (OPG) biosynthesis.</text>
</comment>
<proteinExistence type="inferred from homology"/>
<dbReference type="SUPFAM" id="SSF74650">
    <property type="entry name" value="Galactose mutarotase-like"/>
    <property type="match status" value="1"/>
</dbReference>
<evidence type="ECO:0000256" key="6">
    <source>
        <dbReference type="SAM" id="SignalP"/>
    </source>
</evidence>
<sequence>MPTRRRFLASATAAAALSALGVPPQALAAGRIRMGSSERFSFDALIARARDMAKTPYRPQNKVPREILDQIDYEAHGKIRFNTDFAPFADGPGQFPLTFFHLGKFFLVPVRMFVLDGAGSASPPTRAREILYDDRYFDMPADSPAHKLPPGSGFAGFRFQESRLADQDKKDWRKNDWVAFLGASYFRAIGDLYQYGLSARGIAIDVAEAGKKEEFPDFTQFFFEPAAPGSDTVVVYALLEGPSVTGAYKFTMRRAEGVTMEIDKSLFLRRDVARLGLAPATSMYWFSETVKGTGVDWRPEVHDSDGLAIWSGNGEYIWRPLNNPPHTMASAFADSKLRGFGLLQRDRDFDHYQDGVMYQRRPSLWVEPLEGWSDGEVQLIELRTDDEIHDNIVAMWVPRAKAVAGAAYRLRYRLYWQQDEPFPSPLARCVATRLGNGGQPGQPRPPNVRKFMVEFKGAPLEKLPFGAKPEAVLSASRGSFSYVFTEPVPNGVAGHWRAQFDLTVDGGDPVELRLFLRDKGEALSETWLFQYHPFKTSPVY</sequence>
<dbReference type="InterPro" id="IPR014756">
    <property type="entry name" value="Ig_E-set"/>
</dbReference>
<dbReference type="EMBL" id="NJGU01000009">
    <property type="protein sequence ID" value="OWY27762.1"/>
    <property type="molecule type" value="Genomic_DNA"/>
</dbReference>
<reference evidence="8 9" key="1">
    <citation type="submission" date="2017-06" db="EMBL/GenBank/DDBJ databases">
        <title>Herbaspirillum phytohormonus sp. nov., isolated from the root nodule of Robinia pseudoacacia in lead-zinc mine.</title>
        <authorList>
            <person name="Fan M."/>
            <person name="Lin Y."/>
        </authorList>
    </citation>
    <scope>NUCLEOTIDE SEQUENCE [LARGE SCALE GENOMIC DNA]</scope>
    <source>
        <strain evidence="8 9">HZ10</strain>
    </source>
</reference>
<accession>A0A246WN22</accession>
<keyword evidence="5" id="KW-0574">Periplasm</keyword>
<comment type="similarity">
    <text evidence="3">Belongs to the OpgD/OpgG family.</text>
</comment>
<dbReference type="Pfam" id="PF04349">
    <property type="entry name" value="MdoG"/>
    <property type="match status" value="1"/>
</dbReference>
<dbReference type="UniPathway" id="UPA00637"/>
<evidence type="ECO:0000256" key="3">
    <source>
        <dbReference type="ARBA" id="ARBA00009284"/>
    </source>
</evidence>
<evidence type="ECO:0000313" key="9">
    <source>
        <dbReference type="Proteomes" id="UP000197596"/>
    </source>
</evidence>
<dbReference type="GO" id="GO:0051274">
    <property type="term" value="P:beta-glucan biosynthetic process"/>
    <property type="evidence" value="ECO:0007669"/>
    <property type="project" value="TreeGrafter"/>
</dbReference>
<dbReference type="InterPro" id="IPR014438">
    <property type="entry name" value="Glucan_biosyn_MdoG/MdoD"/>
</dbReference>
<evidence type="ECO:0000259" key="7">
    <source>
        <dbReference type="Pfam" id="PF04349"/>
    </source>
</evidence>
<protein>
    <submittedName>
        <fullName evidence="8">Glucan biosynthesis protein D</fullName>
    </submittedName>
</protein>
<dbReference type="InterPro" id="IPR006311">
    <property type="entry name" value="TAT_signal"/>
</dbReference>
<dbReference type="GO" id="GO:0003824">
    <property type="term" value="F:catalytic activity"/>
    <property type="evidence" value="ECO:0007669"/>
    <property type="project" value="InterPro"/>
</dbReference>
<dbReference type="InterPro" id="IPR011013">
    <property type="entry name" value="Gal_mutarotase_sf_dom"/>
</dbReference>
<keyword evidence="4 6" id="KW-0732">Signal</keyword>
<dbReference type="GO" id="GO:0030246">
    <property type="term" value="F:carbohydrate binding"/>
    <property type="evidence" value="ECO:0007669"/>
    <property type="project" value="InterPro"/>
</dbReference>
<evidence type="ECO:0000256" key="4">
    <source>
        <dbReference type="ARBA" id="ARBA00022729"/>
    </source>
</evidence>
<dbReference type="Gene3D" id="2.60.40.10">
    <property type="entry name" value="Immunoglobulins"/>
    <property type="match status" value="1"/>
</dbReference>
<evidence type="ECO:0000256" key="2">
    <source>
        <dbReference type="ARBA" id="ARBA00005001"/>
    </source>
</evidence>
<comment type="subcellular location">
    <subcellularLocation>
        <location evidence="1">Periplasm</location>
    </subcellularLocation>
</comment>
<dbReference type="GO" id="GO:0030288">
    <property type="term" value="C:outer membrane-bounded periplasmic space"/>
    <property type="evidence" value="ECO:0007669"/>
    <property type="project" value="TreeGrafter"/>
</dbReference>
<dbReference type="Proteomes" id="UP000197596">
    <property type="component" value="Unassembled WGS sequence"/>
</dbReference>
<evidence type="ECO:0000256" key="5">
    <source>
        <dbReference type="ARBA" id="ARBA00022764"/>
    </source>
</evidence>
<evidence type="ECO:0000313" key="8">
    <source>
        <dbReference type="EMBL" id="OWY27762.1"/>
    </source>
</evidence>
<organism evidence="8 9">
    <name type="scientific">Herbaspirillum robiniae</name>
    <dbReference type="NCBI Taxonomy" id="2014887"/>
    <lineage>
        <taxon>Bacteria</taxon>
        <taxon>Pseudomonadati</taxon>
        <taxon>Pseudomonadota</taxon>
        <taxon>Betaproteobacteria</taxon>
        <taxon>Burkholderiales</taxon>
        <taxon>Oxalobacteraceae</taxon>
        <taxon>Herbaspirillum</taxon>
    </lineage>
</organism>
<dbReference type="SUPFAM" id="SSF81296">
    <property type="entry name" value="E set domains"/>
    <property type="match status" value="1"/>
</dbReference>
<evidence type="ECO:0000256" key="1">
    <source>
        <dbReference type="ARBA" id="ARBA00004418"/>
    </source>
</evidence>
<dbReference type="InterPro" id="IPR014718">
    <property type="entry name" value="GH-type_carb-bd"/>
</dbReference>
<dbReference type="PIRSF" id="PIRSF006281">
    <property type="entry name" value="MdoG"/>
    <property type="match status" value="1"/>
</dbReference>
<dbReference type="InterPro" id="IPR007444">
    <property type="entry name" value="Glucan_biosyn_MdoG_C"/>
</dbReference>
<dbReference type="RefSeq" id="WP_088751907.1">
    <property type="nucleotide sequence ID" value="NZ_NJGU01000009.1"/>
</dbReference>
<dbReference type="PROSITE" id="PS51318">
    <property type="entry name" value="TAT"/>
    <property type="match status" value="1"/>
</dbReference>
<dbReference type="PANTHER" id="PTHR30504">
    <property type="entry name" value="GLUCANS BIOSYNTHESIS PROTEIN"/>
    <property type="match status" value="1"/>
</dbReference>
<dbReference type="PANTHER" id="PTHR30504:SF3">
    <property type="entry name" value="GLUCANS BIOSYNTHESIS PROTEIN D"/>
    <property type="match status" value="1"/>
</dbReference>
<dbReference type="Gene3D" id="2.70.98.10">
    <property type="match status" value="1"/>
</dbReference>
<feature type="signal peptide" evidence="6">
    <location>
        <begin position="1"/>
        <end position="28"/>
    </location>
</feature>
<dbReference type="AlphaFoldDB" id="A0A246WN22"/>
<dbReference type="InterPro" id="IPR013783">
    <property type="entry name" value="Ig-like_fold"/>
</dbReference>